<dbReference type="Proteomes" id="UP000708208">
    <property type="component" value="Unassembled WGS sequence"/>
</dbReference>
<feature type="non-terminal residue" evidence="1">
    <location>
        <position position="1"/>
    </location>
</feature>
<evidence type="ECO:0000313" key="2">
    <source>
        <dbReference type="Proteomes" id="UP000708208"/>
    </source>
</evidence>
<dbReference type="EMBL" id="CAJVCH010127276">
    <property type="protein sequence ID" value="CAG7725834.1"/>
    <property type="molecule type" value="Genomic_DNA"/>
</dbReference>
<gene>
    <name evidence="1" type="ORF">AFUS01_LOCUS14775</name>
</gene>
<evidence type="ECO:0000313" key="1">
    <source>
        <dbReference type="EMBL" id="CAG7725834.1"/>
    </source>
</evidence>
<reference evidence="1" key="1">
    <citation type="submission" date="2021-06" db="EMBL/GenBank/DDBJ databases">
        <authorList>
            <person name="Hodson N. C."/>
            <person name="Mongue J. A."/>
            <person name="Jaron S. K."/>
        </authorList>
    </citation>
    <scope>NUCLEOTIDE SEQUENCE</scope>
</reference>
<proteinExistence type="predicted"/>
<comment type="caution">
    <text evidence="1">The sequence shown here is derived from an EMBL/GenBank/DDBJ whole genome shotgun (WGS) entry which is preliminary data.</text>
</comment>
<sequence>RCKRLDIVKVLWTSSETFGVYGVLRGEPELHEIFRFVPLFSEEEVNRIRASVSDEEWSDEEEEWFDDMDFEF</sequence>
<organism evidence="1 2">
    <name type="scientific">Allacma fusca</name>
    <dbReference type="NCBI Taxonomy" id="39272"/>
    <lineage>
        <taxon>Eukaryota</taxon>
        <taxon>Metazoa</taxon>
        <taxon>Ecdysozoa</taxon>
        <taxon>Arthropoda</taxon>
        <taxon>Hexapoda</taxon>
        <taxon>Collembola</taxon>
        <taxon>Symphypleona</taxon>
        <taxon>Sminthuridae</taxon>
        <taxon>Allacma</taxon>
    </lineage>
</organism>
<protein>
    <submittedName>
        <fullName evidence="1">Uncharacterized protein</fullName>
    </submittedName>
</protein>
<name>A0A8J2JSR2_9HEXA</name>
<accession>A0A8J2JSR2</accession>
<keyword evidence="2" id="KW-1185">Reference proteome</keyword>
<dbReference type="AlphaFoldDB" id="A0A8J2JSR2"/>